<dbReference type="InterPro" id="IPR019251">
    <property type="entry name" value="DUF2231_TM"/>
</dbReference>
<feature type="transmembrane region" description="Helical" evidence="1">
    <location>
        <begin position="142"/>
        <end position="161"/>
    </location>
</feature>
<evidence type="ECO:0000259" key="2">
    <source>
        <dbReference type="Pfam" id="PF09990"/>
    </source>
</evidence>
<evidence type="ECO:0000256" key="1">
    <source>
        <dbReference type="SAM" id="Phobius"/>
    </source>
</evidence>
<keyword evidence="1" id="KW-0472">Membrane</keyword>
<feature type="domain" description="DUF2231" evidence="2">
    <location>
        <begin position="44"/>
        <end position="162"/>
    </location>
</feature>
<keyword evidence="6" id="KW-1185">Reference proteome</keyword>
<reference evidence="3 5" key="1">
    <citation type="submission" date="2019-11" db="EMBL/GenBank/DDBJ databases">
        <title>Cellulosimicrobium composti sp. nov. isolated from a compost.</title>
        <authorList>
            <person name="Yang Y."/>
        </authorList>
    </citation>
    <scope>NUCLEOTIDE SEQUENCE [LARGE SCALE GENOMIC DNA]</scope>
    <source>
        <strain evidence="3 5">BIT-GX5</strain>
    </source>
</reference>
<accession>A0A6N7ZJ53</accession>
<keyword evidence="1" id="KW-1133">Transmembrane helix</keyword>
<dbReference type="EMBL" id="JAAFAN010000001">
    <property type="protein sequence ID" value="NDO87882.1"/>
    <property type="molecule type" value="Genomic_DNA"/>
</dbReference>
<keyword evidence="1" id="KW-0812">Transmembrane</keyword>
<name>A0A6N7ZJ53_9MICO</name>
<organism evidence="3 5">
    <name type="scientific">Cellulosimicrobium composti</name>
    <dbReference type="NCBI Taxonomy" id="2672572"/>
    <lineage>
        <taxon>Bacteria</taxon>
        <taxon>Bacillati</taxon>
        <taxon>Actinomycetota</taxon>
        <taxon>Actinomycetes</taxon>
        <taxon>Micrococcales</taxon>
        <taxon>Promicromonosporaceae</taxon>
        <taxon>Cellulosimicrobium</taxon>
    </lineage>
</organism>
<evidence type="ECO:0000313" key="4">
    <source>
        <dbReference type="EMBL" id="NDO87882.1"/>
    </source>
</evidence>
<comment type="caution">
    <text evidence="3">The sequence shown here is derived from an EMBL/GenBank/DDBJ whole genome shotgun (WGS) entry which is preliminary data.</text>
</comment>
<dbReference type="Proteomes" id="UP000471672">
    <property type="component" value="Unassembled WGS sequence"/>
</dbReference>
<dbReference type="Proteomes" id="UP000440668">
    <property type="component" value="Unassembled WGS sequence"/>
</dbReference>
<gene>
    <name evidence="3" type="ORF">GJV82_10845</name>
    <name evidence="4" type="ORF">GYH36_00060</name>
</gene>
<evidence type="ECO:0000313" key="6">
    <source>
        <dbReference type="Proteomes" id="UP000471672"/>
    </source>
</evidence>
<evidence type="ECO:0000313" key="5">
    <source>
        <dbReference type="Proteomes" id="UP000440668"/>
    </source>
</evidence>
<reference evidence="4 6" key="3">
    <citation type="journal article" date="2021" name="Arch. Microbiol.">
        <title>Cellulosimicrobium fucosivorans sp. nov., isolated from San Elijo Lagoon, contains a fucose metabolic pathway linked to carotenoid production.</title>
        <authorList>
            <person name="Aviles F.A."/>
            <person name="Kyndt J.A."/>
        </authorList>
    </citation>
    <scope>NUCLEOTIDE SEQUENCE [LARGE SCALE GENOMIC DNA]</scope>
    <source>
        <strain evidence="4 6">SE3</strain>
    </source>
</reference>
<dbReference type="EMBL" id="WMKA01000022">
    <property type="protein sequence ID" value="MTG89437.1"/>
    <property type="molecule type" value="Genomic_DNA"/>
</dbReference>
<proteinExistence type="predicted"/>
<dbReference type="AlphaFoldDB" id="A0A6N7ZJ53"/>
<evidence type="ECO:0000313" key="3">
    <source>
        <dbReference type="EMBL" id="MTG89437.1"/>
    </source>
</evidence>
<protein>
    <submittedName>
        <fullName evidence="3">DUF2231 domain-containing protein</fullName>
    </submittedName>
</protein>
<reference evidence="4" key="2">
    <citation type="submission" date="2020-01" db="EMBL/GenBank/DDBJ databases">
        <authorList>
            <person name="Aviles F."/>
            <person name="Meyer T.E."/>
            <person name="Kyndt J.A."/>
        </authorList>
    </citation>
    <scope>NUCLEOTIDE SEQUENCE</scope>
    <source>
        <strain evidence="4">SE3</strain>
    </source>
</reference>
<dbReference type="Pfam" id="PF09990">
    <property type="entry name" value="DUF2231"/>
    <property type="match status" value="1"/>
</dbReference>
<sequence length="182" mass="18773">MRLARRLEDSTALDDLSSAVRGVALALVPSHGRLREELHGRSLGHALHATLTDVPVGLWTSAAVLDLVGGERSAPAAQRLVGLGLLSVAPTALTGLADYLDVDRRARRVGAVHAALNSGVSVLYGASWLLRRGGRRRSGIAVSLAAYGLAGASAFLGGHLAQALREPPAETALSDGDAPDLP</sequence>